<dbReference type="Pfam" id="PF14659">
    <property type="entry name" value="Phage_int_SAM_3"/>
    <property type="match status" value="1"/>
</dbReference>
<sequence length="427" mass="48680">MNALTLRGIVAEELGSLRLHVIGKCGGLGELRKTCWTRELPGFGIRHYVSGRKVYIVQARMEGRTRTVTIGNAKVLSRAQAMDVARRVLLRAQTGENPAEERKRLRKVPSYRDFLKTYWDRVSPKWKPSTLYTHHYYKRKYLDRAFEGLFLDEIEERHVQEWFNRITNTGGPGAANRCGEILRAMFNKAEAWGVRPEGSNPCLYIRKNKGRKCERFLSDQEFRRIGEVLDRHRKTFPLHCAAISLLILTGCRKSEITGLKWSEVRGRRLLLTDSKTGPRTVWLAEAAATILHALPRREKQRYVFWNPATQRTITDIGNLWSKLRDEAGLPGVRIHDLRHSFASHAAAHSETLPMIGKLLGHTDVRTTTRYAHLEDGHVIEAAQRIGDLIELFMAENICSRRSSGVPAPPLAYSSRKCVNPAPGMQQI</sequence>
<evidence type="ECO:0000313" key="6">
    <source>
        <dbReference type="EMBL" id="MCT2560062.1"/>
    </source>
</evidence>
<dbReference type="Pfam" id="PF13356">
    <property type="entry name" value="Arm-DNA-bind_3"/>
    <property type="match status" value="1"/>
</dbReference>
<dbReference type="InterPro" id="IPR013762">
    <property type="entry name" value="Integrase-like_cat_sf"/>
</dbReference>
<dbReference type="InterPro" id="IPR025166">
    <property type="entry name" value="Integrase_DNA_bind_dom"/>
</dbReference>
<keyword evidence="2" id="KW-0229">DNA integration</keyword>
<dbReference type="InterPro" id="IPR011010">
    <property type="entry name" value="DNA_brk_join_enz"/>
</dbReference>
<dbReference type="CDD" id="cd00796">
    <property type="entry name" value="INT_Rci_Hp1_C"/>
    <property type="match status" value="1"/>
</dbReference>
<evidence type="ECO:0000256" key="4">
    <source>
        <dbReference type="ARBA" id="ARBA00023172"/>
    </source>
</evidence>
<evidence type="ECO:0000313" key="7">
    <source>
        <dbReference type="Proteomes" id="UP001142648"/>
    </source>
</evidence>
<dbReference type="InterPro" id="IPR050090">
    <property type="entry name" value="Tyrosine_recombinase_XerCD"/>
</dbReference>
<dbReference type="PANTHER" id="PTHR30349:SF64">
    <property type="entry name" value="PROPHAGE INTEGRASE INTD-RELATED"/>
    <property type="match status" value="1"/>
</dbReference>
<dbReference type="Gene3D" id="1.10.443.10">
    <property type="entry name" value="Intergrase catalytic core"/>
    <property type="match status" value="1"/>
</dbReference>
<accession>A0A9X2W3H0</accession>
<dbReference type="PANTHER" id="PTHR30349">
    <property type="entry name" value="PHAGE INTEGRASE-RELATED"/>
    <property type="match status" value="1"/>
</dbReference>
<evidence type="ECO:0000256" key="1">
    <source>
        <dbReference type="ARBA" id="ARBA00008857"/>
    </source>
</evidence>
<dbReference type="EMBL" id="JAOAMV010000008">
    <property type="protein sequence ID" value="MCT2560062.1"/>
    <property type="molecule type" value="Genomic_DNA"/>
</dbReference>
<dbReference type="Pfam" id="PF00589">
    <property type="entry name" value="Phage_integrase"/>
    <property type="match status" value="1"/>
</dbReference>
<reference evidence="6" key="1">
    <citation type="submission" date="2022-09" db="EMBL/GenBank/DDBJ databases">
        <title>The genome sequence of Tsuneonella sp. YG55.</title>
        <authorList>
            <person name="Liu Y."/>
        </authorList>
    </citation>
    <scope>NUCLEOTIDE SEQUENCE</scope>
    <source>
        <strain evidence="6">YG55</strain>
    </source>
</reference>
<dbReference type="GO" id="GO:0015074">
    <property type="term" value="P:DNA integration"/>
    <property type="evidence" value="ECO:0007669"/>
    <property type="project" value="UniProtKB-KW"/>
</dbReference>
<dbReference type="InterPro" id="IPR004107">
    <property type="entry name" value="Integrase_SAM-like_N"/>
</dbReference>
<dbReference type="GO" id="GO:0003677">
    <property type="term" value="F:DNA binding"/>
    <property type="evidence" value="ECO:0007669"/>
    <property type="project" value="UniProtKB-KW"/>
</dbReference>
<dbReference type="AlphaFoldDB" id="A0A9X2W3H0"/>
<comment type="similarity">
    <text evidence="1">Belongs to the 'phage' integrase family.</text>
</comment>
<dbReference type="GO" id="GO:0006310">
    <property type="term" value="P:DNA recombination"/>
    <property type="evidence" value="ECO:0007669"/>
    <property type="project" value="UniProtKB-KW"/>
</dbReference>
<dbReference type="InterPro" id="IPR038488">
    <property type="entry name" value="Integrase_DNA-bd_sf"/>
</dbReference>
<feature type="domain" description="Tyr recombinase" evidence="5">
    <location>
        <begin position="212"/>
        <end position="383"/>
    </location>
</feature>
<dbReference type="SUPFAM" id="SSF56349">
    <property type="entry name" value="DNA breaking-rejoining enzymes"/>
    <property type="match status" value="1"/>
</dbReference>
<dbReference type="Gene3D" id="1.10.150.130">
    <property type="match status" value="1"/>
</dbReference>
<name>A0A9X2W3H0_9SPHN</name>
<evidence type="ECO:0000256" key="3">
    <source>
        <dbReference type="ARBA" id="ARBA00023125"/>
    </source>
</evidence>
<dbReference type="InterPro" id="IPR002104">
    <property type="entry name" value="Integrase_catalytic"/>
</dbReference>
<protein>
    <submittedName>
        <fullName evidence="6">Site-specific integrase</fullName>
    </submittedName>
</protein>
<dbReference type="PROSITE" id="PS51898">
    <property type="entry name" value="TYR_RECOMBINASE"/>
    <property type="match status" value="1"/>
</dbReference>
<dbReference type="InterPro" id="IPR010998">
    <property type="entry name" value="Integrase_recombinase_N"/>
</dbReference>
<organism evidence="6 7">
    <name type="scientific">Tsuneonella litorea</name>
    <dbReference type="NCBI Taxonomy" id="2976475"/>
    <lineage>
        <taxon>Bacteria</taxon>
        <taxon>Pseudomonadati</taxon>
        <taxon>Pseudomonadota</taxon>
        <taxon>Alphaproteobacteria</taxon>
        <taxon>Sphingomonadales</taxon>
        <taxon>Erythrobacteraceae</taxon>
        <taxon>Tsuneonella</taxon>
    </lineage>
</organism>
<dbReference type="RefSeq" id="WP_259963174.1">
    <property type="nucleotide sequence ID" value="NZ_JAOAMV010000008.1"/>
</dbReference>
<dbReference type="Proteomes" id="UP001142648">
    <property type="component" value="Unassembled WGS sequence"/>
</dbReference>
<keyword evidence="4" id="KW-0233">DNA recombination</keyword>
<comment type="caution">
    <text evidence="6">The sequence shown here is derived from an EMBL/GenBank/DDBJ whole genome shotgun (WGS) entry which is preliminary data.</text>
</comment>
<dbReference type="Gene3D" id="3.30.160.390">
    <property type="entry name" value="Integrase, DNA-binding domain"/>
    <property type="match status" value="1"/>
</dbReference>
<keyword evidence="3" id="KW-0238">DNA-binding</keyword>
<gene>
    <name evidence="6" type="ORF">N0B51_13855</name>
</gene>
<evidence type="ECO:0000256" key="2">
    <source>
        <dbReference type="ARBA" id="ARBA00022908"/>
    </source>
</evidence>
<evidence type="ECO:0000259" key="5">
    <source>
        <dbReference type="PROSITE" id="PS51898"/>
    </source>
</evidence>
<proteinExistence type="inferred from homology"/>
<keyword evidence="7" id="KW-1185">Reference proteome</keyword>